<accession>A0A6H1ZR92</accession>
<sequence length="98" mass="11149">METQARKFIGECKMATVKVGDYVQYKSTHSELEGEVIMCIGAVAIIRWDDGRRACEVIAIKDFDRNKKLSVILEVYDEQLDRIHGARGEEVEETVTGR</sequence>
<proteinExistence type="predicted"/>
<dbReference type="AlphaFoldDB" id="A0A6H1ZR92"/>
<evidence type="ECO:0000313" key="1">
    <source>
        <dbReference type="EMBL" id="QJA49827.1"/>
    </source>
</evidence>
<gene>
    <name evidence="1" type="ORF">TM448A01513_0003</name>
</gene>
<reference evidence="1" key="1">
    <citation type="submission" date="2020-03" db="EMBL/GenBank/DDBJ databases">
        <title>The deep terrestrial virosphere.</title>
        <authorList>
            <person name="Holmfeldt K."/>
            <person name="Nilsson E."/>
            <person name="Simone D."/>
            <person name="Lopez-Fernandez M."/>
            <person name="Wu X."/>
            <person name="de Brujin I."/>
            <person name="Lundin D."/>
            <person name="Andersson A."/>
            <person name="Bertilsson S."/>
            <person name="Dopson M."/>
        </authorList>
    </citation>
    <scope>NUCLEOTIDE SEQUENCE</scope>
    <source>
        <strain evidence="1">TM448A01513</strain>
    </source>
</reference>
<organism evidence="1">
    <name type="scientific">viral metagenome</name>
    <dbReference type="NCBI Taxonomy" id="1070528"/>
    <lineage>
        <taxon>unclassified sequences</taxon>
        <taxon>metagenomes</taxon>
        <taxon>organismal metagenomes</taxon>
    </lineage>
</organism>
<protein>
    <submittedName>
        <fullName evidence="1">Uncharacterized protein</fullName>
    </submittedName>
</protein>
<name>A0A6H1ZR92_9ZZZZ</name>
<dbReference type="EMBL" id="MT144157">
    <property type="protein sequence ID" value="QJA49827.1"/>
    <property type="molecule type" value="Genomic_DNA"/>
</dbReference>